<dbReference type="KEGG" id="qsa:O6P43_004042"/>
<evidence type="ECO:0000256" key="2">
    <source>
        <dbReference type="SAM" id="MobiDB-lite"/>
    </source>
</evidence>
<feature type="compositionally biased region" description="Polar residues" evidence="2">
    <location>
        <begin position="178"/>
        <end position="189"/>
    </location>
</feature>
<reference evidence="3" key="1">
    <citation type="journal article" date="2023" name="Science">
        <title>Elucidation of the pathway for biosynthesis of saponin adjuvants from the soapbark tree.</title>
        <authorList>
            <person name="Reed J."/>
            <person name="Orme A."/>
            <person name="El-Demerdash A."/>
            <person name="Owen C."/>
            <person name="Martin L.B.B."/>
            <person name="Misra R.C."/>
            <person name="Kikuchi S."/>
            <person name="Rejzek M."/>
            <person name="Martin A.C."/>
            <person name="Harkess A."/>
            <person name="Leebens-Mack J."/>
            <person name="Louveau T."/>
            <person name="Stephenson M.J."/>
            <person name="Osbourn A."/>
        </authorList>
    </citation>
    <scope>NUCLEOTIDE SEQUENCE</scope>
    <source>
        <strain evidence="3">S10</strain>
    </source>
</reference>
<evidence type="ECO:0008006" key="5">
    <source>
        <dbReference type="Google" id="ProtNLM"/>
    </source>
</evidence>
<evidence type="ECO:0000256" key="1">
    <source>
        <dbReference type="SAM" id="Coils"/>
    </source>
</evidence>
<comment type="caution">
    <text evidence="3">The sequence shown here is derived from an EMBL/GenBank/DDBJ whole genome shotgun (WGS) entry which is preliminary data.</text>
</comment>
<protein>
    <recommendedName>
        <fullName evidence="5">BZIP domain-containing protein</fullName>
    </recommendedName>
</protein>
<sequence>MMIRIFSDPSLQKLICQFIDQVPPLDNHDHHLSPSNKTNYQFLTLDDFDRTLFEDFEAVNQFTDINDIQRLQPLFSSPSAATDPPPPPPVSDIRFNSQESIMEERAFVPYWDLNSNGDEGSDKIMETQAAGLPVKKRKTRSPTEETTNGSFINDVESYNKSQGNKKTNNIDSADPKQSRTNANRETSGCSKMKKQNNMIEHCKKEVQQLKTKCLKLEKDLEKIESDKKLLPLEKEIIEAKTEAITNKRKLAEVLMAKQPDHKNDNSINALTQIMSILIKLMNANAATPSSPAAVTNHSVSYCNPNLQFPFLANTPNDQMQQIACMQDVLNQICQNISQASHSQSMPSLEHQITPHNT</sequence>
<keyword evidence="4" id="KW-1185">Reference proteome</keyword>
<feature type="region of interest" description="Disordered" evidence="2">
    <location>
        <begin position="128"/>
        <end position="192"/>
    </location>
</feature>
<evidence type="ECO:0000313" key="4">
    <source>
        <dbReference type="Proteomes" id="UP001163823"/>
    </source>
</evidence>
<feature type="coiled-coil region" evidence="1">
    <location>
        <begin position="192"/>
        <end position="226"/>
    </location>
</feature>
<dbReference type="AlphaFoldDB" id="A0AAD7Q2X4"/>
<gene>
    <name evidence="3" type="ORF">O6P43_004042</name>
</gene>
<dbReference type="EMBL" id="JARAOO010000003">
    <property type="protein sequence ID" value="KAJ7973880.1"/>
    <property type="molecule type" value="Genomic_DNA"/>
</dbReference>
<name>A0AAD7Q2X4_QUISA</name>
<organism evidence="3 4">
    <name type="scientific">Quillaja saponaria</name>
    <name type="common">Soap bark tree</name>
    <dbReference type="NCBI Taxonomy" id="32244"/>
    <lineage>
        <taxon>Eukaryota</taxon>
        <taxon>Viridiplantae</taxon>
        <taxon>Streptophyta</taxon>
        <taxon>Embryophyta</taxon>
        <taxon>Tracheophyta</taxon>
        <taxon>Spermatophyta</taxon>
        <taxon>Magnoliopsida</taxon>
        <taxon>eudicotyledons</taxon>
        <taxon>Gunneridae</taxon>
        <taxon>Pentapetalae</taxon>
        <taxon>rosids</taxon>
        <taxon>fabids</taxon>
        <taxon>Fabales</taxon>
        <taxon>Quillajaceae</taxon>
        <taxon>Quillaja</taxon>
    </lineage>
</organism>
<evidence type="ECO:0000313" key="3">
    <source>
        <dbReference type="EMBL" id="KAJ7973880.1"/>
    </source>
</evidence>
<dbReference type="Proteomes" id="UP001163823">
    <property type="component" value="Chromosome 3"/>
</dbReference>
<proteinExistence type="predicted"/>
<keyword evidence="1" id="KW-0175">Coiled coil</keyword>
<accession>A0AAD7Q2X4</accession>
<feature type="compositionally biased region" description="Polar residues" evidence="2">
    <location>
        <begin position="144"/>
        <end position="171"/>
    </location>
</feature>